<dbReference type="EMBL" id="MDTU01000001">
    <property type="protein sequence ID" value="ODN43530.1"/>
    <property type="molecule type" value="Genomic_DNA"/>
</dbReference>
<evidence type="ECO:0000313" key="9">
    <source>
        <dbReference type="Proteomes" id="UP000094329"/>
    </source>
</evidence>
<comment type="subcellular location">
    <subcellularLocation>
        <location evidence="6">Cell inner membrane</location>
        <topology evidence="6">Multi-pass membrane protein</topology>
    </subcellularLocation>
    <subcellularLocation>
        <location evidence="1">Membrane</location>
        <topology evidence="1">Multi-pass membrane protein</topology>
    </subcellularLocation>
</comment>
<dbReference type="InterPro" id="IPR013525">
    <property type="entry name" value="ABC2_TM"/>
</dbReference>
<keyword evidence="5 6" id="KW-0472">Membrane</keyword>
<dbReference type="Pfam" id="PF01061">
    <property type="entry name" value="ABC2_membrane"/>
    <property type="match status" value="1"/>
</dbReference>
<evidence type="ECO:0000256" key="3">
    <source>
        <dbReference type="ARBA" id="ARBA00022692"/>
    </source>
</evidence>
<evidence type="ECO:0000313" key="8">
    <source>
        <dbReference type="EMBL" id="ODN43530.1"/>
    </source>
</evidence>
<dbReference type="PANTHER" id="PTHR43332:SF2">
    <property type="entry name" value="INNER MEMBRANE TRANSPORT PERMEASE YADH"/>
    <property type="match status" value="1"/>
</dbReference>
<feature type="transmembrane region" description="Helical" evidence="6">
    <location>
        <begin position="62"/>
        <end position="89"/>
    </location>
</feature>
<dbReference type="InterPro" id="IPR047817">
    <property type="entry name" value="ABC2_TM_bact-type"/>
</dbReference>
<evidence type="ECO:0000259" key="7">
    <source>
        <dbReference type="PROSITE" id="PS51012"/>
    </source>
</evidence>
<feature type="transmembrane region" description="Helical" evidence="6">
    <location>
        <begin position="227"/>
        <end position="249"/>
    </location>
</feature>
<keyword evidence="9" id="KW-1185">Reference proteome</keyword>
<evidence type="ECO:0000256" key="6">
    <source>
        <dbReference type="RuleBase" id="RU361157"/>
    </source>
</evidence>
<keyword evidence="3 6" id="KW-0812">Transmembrane</keyword>
<keyword evidence="4 6" id="KW-1133">Transmembrane helix</keyword>
<sequence length="257" mass="29141">MFARKSLVASKTIISQEIRKTKQVWLQVLCPTVLSTLLYFIVFGHLMGLHTKIIQHLSYLEFIAPGLIMMAMIIAAYDASVSTVFLSRYNKSIEEILISSMSVRNITSSLMIAGMLRGLLIGFIVFIVSLFFINISVKNIILVLTVSILSTLLFSLIGIITGIYIKGFDRIGIIPLFIIRPLSYLGGLFYPLTSLPVFWYKIAIVNPLAYLIDGYRQIFFYKPTIAAFELIIYLLLFICLLYSMAYSLIKCKKNFSH</sequence>
<gene>
    <name evidence="8" type="ORF">BGC07_12130</name>
</gene>
<organism evidence="8 9">
    <name type="scientific">Piscirickettsia litoralis</name>
    <dbReference type="NCBI Taxonomy" id="1891921"/>
    <lineage>
        <taxon>Bacteria</taxon>
        <taxon>Pseudomonadati</taxon>
        <taxon>Pseudomonadota</taxon>
        <taxon>Gammaproteobacteria</taxon>
        <taxon>Thiotrichales</taxon>
        <taxon>Piscirickettsiaceae</taxon>
        <taxon>Piscirickettsia</taxon>
    </lineage>
</organism>
<evidence type="ECO:0000256" key="2">
    <source>
        <dbReference type="ARBA" id="ARBA00007783"/>
    </source>
</evidence>
<evidence type="ECO:0000256" key="1">
    <source>
        <dbReference type="ARBA" id="ARBA00004141"/>
    </source>
</evidence>
<protein>
    <recommendedName>
        <fullName evidence="6">Transport permease protein</fullName>
    </recommendedName>
</protein>
<accession>A0ABX3A4U9</accession>
<dbReference type="NCBIfam" id="NF011648">
    <property type="entry name" value="PRK15066.1"/>
    <property type="match status" value="1"/>
</dbReference>
<dbReference type="InterPro" id="IPR052522">
    <property type="entry name" value="ABC-2_transport_permease"/>
</dbReference>
<keyword evidence="6" id="KW-0813">Transport</keyword>
<feature type="transmembrane region" description="Helical" evidence="6">
    <location>
        <begin position="139"/>
        <end position="165"/>
    </location>
</feature>
<feature type="transmembrane region" description="Helical" evidence="6">
    <location>
        <begin position="24"/>
        <end position="42"/>
    </location>
</feature>
<dbReference type="PIRSF" id="PIRSF006648">
    <property type="entry name" value="DrrB"/>
    <property type="match status" value="1"/>
</dbReference>
<comment type="caution">
    <text evidence="8">The sequence shown here is derived from an EMBL/GenBank/DDBJ whole genome shotgun (WGS) entry which is preliminary data.</text>
</comment>
<evidence type="ECO:0000256" key="5">
    <source>
        <dbReference type="ARBA" id="ARBA00023136"/>
    </source>
</evidence>
<reference evidence="8 9" key="1">
    <citation type="submission" date="2016-08" db="EMBL/GenBank/DDBJ databases">
        <title>Draft genome sequence of Candidatus Piscirickettsia litoralis, from seawater.</title>
        <authorList>
            <person name="Wan X."/>
            <person name="Lee A.J."/>
            <person name="Hou S."/>
            <person name="Donachie S.P."/>
        </authorList>
    </citation>
    <scope>NUCLEOTIDE SEQUENCE [LARGE SCALE GENOMIC DNA]</scope>
    <source>
        <strain evidence="8 9">Y2</strain>
    </source>
</reference>
<dbReference type="PROSITE" id="PS51012">
    <property type="entry name" value="ABC_TM2"/>
    <property type="match status" value="1"/>
</dbReference>
<keyword evidence="6" id="KW-1003">Cell membrane</keyword>
<dbReference type="Proteomes" id="UP000094329">
    <property type="component" value="Unassembled WGS sequence"/>
</dbReference>
<comment type="similarity">
    <text evidence="2 6">Belongs to the ABC-2 integral membrane protein family.</text>
</comment>
<dbReference type="PRINTS" id="PR00164">
    <property type="entry name" value="ABC2TRNSPORT"/>
</dbReference>
<dbReference type="RefSeq" id="WP_069313327.1">
    <property type="nucleotide sequence ID" value="NZ_MDTU01000001.1"/>
</dbReference>
<feature type="transmembrane region" description="Helical" evidence="6">
    <location>
        <begin position="110"/>
        <end position="133"/>
    </location>
</feature>
<dbReference type="InterPro" id="IPR000412">
    <property type="entry name" value="ABC_2_transport"/>
</dbReference>
<dbReference type="PANTHER" id="PTHR43332">
    <property type="entry name" value="INNER MEMBRANE TRANSPORT PERMEASE YADH-RELATED"/>
    <property type="match status" value="1"/>
</dbReference>
<comment type="caution">
    <text evidence="6">Lacks conserved residue(s) required for the propagation of feature annotation.</text>
</comment>
<name>A0ABX3A4U9_9GAMM</name>
<feature type="domain" description="ABC transmembrane type-2" evidence="7">
    <location>
        <begin position="23"/>
        <end position="252"/>
    </location>
</feature>
<proteinExistence type="inferred from homology"/>
<evidence type="ECO:0000256" key="4">
    <source>
        <dbReference type="ARBA" id="ARBA00022989"/>
    </source>
</evidence>